<gene>
    <name evidence="1" type="ORF">CEW87_09265</name>
</gene>
<dbReference type="SUPFAM" id="SSF52799">
    <property type="entry name" value="(Phosphotyrosine protein) phosphatases II"/>
    <property type="match status" value="1"/>
</dbReference>
<sequence>MHNALSTPSRRFRTWLDMHLVDHGCVRAIYNNFYPLGGDMYRCSQPSPRQIRKYRDRYGIRSIINLRGVHDYGSYFYEEEACTQLGIRLISVKLYSRTPPSVAEIHRMRDIFAGLEYPALIHCKSGADRAGLGAVLYRVLHLGHPVSDAISELSWKYGHSKRAKTGILDFFFATYLAYNATRPIAFIDWVDTVYDEQALKVSFRDEGFSSLIVDKVLHRE</sequence>
<dbReference type="OrthoDB" id="9814896at2"/>
<protein>
    <submittedName>
        <fullName evidence="1">Tyrosine protein phosphatase</fullName>
    </submittedName>
</protein>
<organism evidence="1 2">
    <name type="scientific">Parazoarcus communis</name>
    <dbReference type="NCBI Taxonomy" id="41977"/>
    <lineage>
        <taxon>Bacteria</taxon>
        <taxon>Pseudomonadati</taxon>
        <taxon>Pseudomonadota</taxon>
        <taxon>Betaproteobacteria</taxon>
        <taxon>Rhodocyclales</taxon>
        <taxon>Zoogloeaceae</taxon>
        <taxon>Parazoarcus</taxon>
    </lineage>
</organism>
<reference evidence="1 2" key="1">
    <citation type="submission" date="2017-06" db="EMBL/GenBank/DDBJ databases">
        <title>Azoarcus sp. TSNA42 complete genome sequence.</title>
        <authorList>
            <person name="Woo J.-H."/>
            <person name="Kim H.-S."/>
        </authorList>
    </citation>
    <scope>NUCLEOTIDE SEQUENCE [LARGE SCALE GENOMIC DNA]</scope>
    <source>
        <strain evidence="1 2">TSNA42</strain>
    </source>
</reference>
<dbReference type="EMBL" id="CP022188">
    <property type="protein sequence ID" value="AWI79544.1"/>
    <property type="molecule type" value="Genomic_DNA"/>
</dbReference>
<dbReference type="RefSeq" id="WP_108972477.1">
    <property type="nucleotide sequence ID" value="NZ_CP022188.1"/>
</dbReference>
<dbReference type="Proteomes" id="UP000244902">
    <property type="component" value="Chromosome"/>
</dbReference>
<dbReference type="InterPro" id="IPR029021">
    <property type="entry name" value="Prot-tyrosine_phosphatase-like"/>
</dbReference>
<dbReference type="Gene3D" id="3.90.190.10">
    <property type="entry name" value="Protein tyrosine phosphatase superfamily"/>
    <property type="match status" value="1"/>
</dbReference>
<accession>A0A2U8H1F2</accession>
<proteinExistence type="predicted"/>
<evidence type="ECO:0000313" key="1">
    <source>
        <dbReference type="EMBL" id="AWI79544.1"/>
    </source>
</evidence>
<evidence type="ECO:0000313" key="2">
    <source>
        <dbReference type="Proteomes" id="UP000244902"/>
    </source>
</evidence>
<dbReference type="AlphaFoldDB" id="A0A2U8H1F2"/>
<name>A0A2U8H1F2_9RHOO</name>